<proteinExistence type="predicted"/>
<name>A0A4Y8UJM2_9GAMM</name>
<dbReference type="Proteomes" id="UP000298133">
    <property type="component" value="Unassembled WGS sequence"/>
</dbReference>
<organism evidence="2 3">
    <name type="scientific">Gammaproteobacteria bacterium LSUCC0057</name>
    <dbReference type="NCBI Taxonomy" id="2559237"/>
    <lineage>
        <taxon>Bacteria</taxon>
        <taxon>Pseudomonadati</taxon>
        <taxon>Pseudomonadota</taxon>
        <taxon>Gammaproteobacteria</taxon>
        <taxon>Cellvibrionales</taxon>
        <taxon>Porticoccaceae</taxon>
        <taxon>SAR92 clade</taxon>
    </lineage>
</organism>
<dbReference type="InterPro" id="IPR002545">
    <property type="entry name" value="CheW-lke_dom"/>
</dbReference>
<dbReference type="GO" id="GO:0007165">
    <property type="term" value="P:signal transduction"/>
    <property type="evidence" value="ECO:0007669"/>
    <property type="project" value="InterPro"/>
</dbReference>
<gene>
    <name evidence="2" type="ORF">E3W66_07170</name>
</gene>
<dbReference type="PROSITE" id="PS50851">
    <property type="entry name" value="CHEW"/>
    <property type="match status" value="1"/>
</dbReference>
<evidence type="ECO:0000313" key="2">
    <source>
        <dbReference type="EMBL" id="TFH68017.1"/>
    </source>
</evidence>
<dbReference type="Gene3D" id="2.40.50.180">
    <property type="entry name" value="CheA-289, Domain 4"/>
    <property type="match status" value="1"/>
</dbReference>
<comment type="caution">
    <text evidence="2">The sequence shown here is derived from an EMBL/GenBank/DDBJ whole genome shotgun (WGS) entry which is preliminary data.</text>
</comment>
<dbReference type="OrthoDB" id="5298045at2"/>
<sequence>MSDATPPSQPSEPARYATFSGCGQPLAVELESLLGVVAPAQLEPLPHSAQWLLGVAAWRGRAVTVVDLAGLVGEPPTATAKWLLLQWQQQCVALAVSTVGAIIAASRCQPPSSHSLPAALAELCQPWWVEDRGSRTACLSVAALYQTFAVQPAFTALRLRPTTIPAAK</sequence>
<dbReference type="InterPro" id="IPR036061">
    <property type="entry name" value="CheW-like_dom_sf"/>
</dbReference>
<dbReference type="SUPFAM" id="SSF50341">
    <property type="entry name" value="CheW-like"/>
    <property type="match status" value="1"/>
</dbReference>
<dbReference type="GO" id="GO:0006935">
    <property type="term" value="P:chemotaxis"/>
    <property type="evidence" value="ECO:0007669"/>
    <property type="project" value="InterPro"/>
</dbReference>
<reference evidence="2 3" key="1">
    <citation type="submission" date="2019-03" db="EMBL/GenBank/DDBJ databases">
        <title>Draft genome of Gammaproteobacteria bacterium LSUCC0057, a member of the SAR92 clade.</title>
        <authorList>
            <person name="Lanclos V.C."/>
            <person name="Doiron C."/>
            <person name="Henson M.W."/>
            <person name="Thrash J.C."/>
        </authorList>
    </citation>
    <scope>NUCLEOTIDE SEQUENCE [LARGE SCALE GENOMIC DNA]</scope>
    <source>
        <strain evidence="2 3">LSUCC0057</strain>
    </source>
</reference>
<keyword evidence="3" id="KW-1185">Reference proteome</keyword>
<accession>A0A4Y8UJM2</accession>
<feature type="domain" description="CheW-like" evidence="1">
    <location>
        <begin position="13"/>
        <end position="150"/>
    </location>
</feature>
<protein>
    <submittedName>
        <fullName evidence="2">Chemotaxis protein CheW</fullName>
    </submittedName>
</protein>
<dbReference type="AlphaFoldDB" id="A0A4Y8UJM2"/>
<evidence type="ECO:0000313" key="3">
    <source>
        <dbReference type="Proteomes" id="UP000298133"/>
    </source>
</evidence>
<evidence type="ECO:0000259" key="1">
    <source>
        <dbReference type="PROSITE" id="PS50851"/>
    </source>
</evidence>
<dbReference type="Pfam" id="PF01584">
    <property type="entry name" value="CheW"/>
    <property type="match status" value="1"/>
</dbReference>
<dbReference type="EMBL" id="SPIA01000002">
    <property type="protein sequence ID" value="TFH68017.1"/>
    <property type="molecule type" value="Genomic_DNA"/>
</dbReference>